<sequence length="93" mass="9773">MKSLIAALFVASSAIAPLLAFAQPTPGPTRAAVRAQLACAEQSGLMRLPRNSYPDKMSEMNCDTSGSGASMNGNAQAGAPTWQQSNPTLFRHH</sequence>
<dbReference type="AlphaFoldDB" id="A0A1V2W365"/>
<comment type="caution">
    <text evidence="3">The sequence shown here is derived from an EMBL/GenBank/DDBJ whole genome shotgun (WGS) entry which is preliminary data.</text>
</comment>
<evidence type="ECO:0000313" key="3">
    <source>
        <dbReference type="EMBL" id="ONU83851.1"/>
    </source>
</evidence>
<protein>
    <recommendedName>
        <fullName evidence="5">DUF4148 domain-containing protein</fullName>
    </recommendedName>
</protein>
<feature type="compositionally biased region" description="Polar residues" evidence="1">
    <location>
        <begin position="61"/>
        <end position="93"/>
    </location>
</feature>
<evidence type="ECO:0000256" key="1">
    <source>
        <dbReference type="SAM" id="MobiDB-lite"/>
    </source>
</evidence>
<organism evidence="3 4">
    <name type="scientific">Burkholderia cenocepacia</name>
    <dbReference type="NCBI Taxonomy" id="95486"/>
    <lineage>
        <taxon>Bacteria</taxon>
        <taxon>Pseudomonadati</taxon>
        <taxon>Pseudomonadota</taxon>
        <taxon>Betaproteobacteria</taxon>
        <taxon>Burkholderiales</taxon>
        <taxon>Burkholderiaceae</taxon>
        <taxon>Burkholderia</taxon>
        <taxon>Burkholderia cepacia complex</taxon>
    </lineage>
</organism>
<feature type="region of interest" description="Disordered" evidence="1">
    <location>
        <begin position="48"/>
        <end position="93"/>
    </location>
</feature>
<evidence type="ECO:0000256" key="2">
    <source>
        <dbReference type="SAM" id="SignalP"/>
    </source>
</evidence>
<reference evidence="3 4" key="1">
    <citation type="submission" date="2016-08" db="EMBL/GenBank/DDBJ databases">
        <authorList>
            <person name="Seilhamer J.J."/>
        </authorList>
    </citation>
    <scope>NUCLEOTIDE SEQUENCE [LARGE SCALE GENOMIC DNA]</scope>
    <source>
        <strain evidence="3 4">VC14762</strain>
    </source>
</reference>
<feature type="chain" id="PRO_5010721293" description="DUF4148 domain-containing protein" evidence="2">
    <location>
        <begin position="23"/>
        <end position="93"/>
    </location>
</feature>
<gene>
    <name evidence="3" type="ORF">A8E72_18730</name>
</gene>
<name>A0A1V2W365_9BURK</name>
<keyword evidence="2" id="KW-0732">Signal</keyword>
<dbReference type="Proteomes" id="UP000188543">
    <property type="component" value="Unassembled WGS sequence"/>
</dbReference>
<dbReference type="InterPro" id="IPR025421">
    <property type="entry name" value="DUF4148"/>
</dbReference>
<dbReference type="RefSeq" id="WP_046543880.1">
    <property type="nucleotide sequence ID" value="NZ_CADETL010000036.1"/>
</dbReference>
<evidence type="ECO:0000313" key="4">
    <source>
        <dbReference type="Proteomes" id="UP000188543"/>
    </source>
</evidence>
<evidence type="ECO:0008006" key="5">
    <source>
        <dbReference type="Google" id="ProtNLM"/>
    </source>
</evidence>
<dbReference type="EMBL" id="MUTJ01000057">
    <property type="protein sequence ID" value="ONU83851.1"/>
    <property type="molecule type" value="Genomic_DNA"/>
</dbReference>
<dbReference type="Pfam" id="PF13663">
    <property type="entry name" value="DUF4148"/>
    <property type="match status" value="1"/>
</dbReference>
<dbReference type="OrthoDB" id="9133933at2"/>
<feature type="signal peptide" evidence="2">
    <location>
        <begin position="1"/>
        <end position="22"/>
    </location>
</feature>
<proteinExistence type="predicted"/>
<accession>A0A1V2W365</accession>